<dbReference type="EMBL" id="MU250538">
    <property type="protein sequence ID" value="KAG7445063.1"/>
    <property type="molecule type" value="Genomic_DNA"/>
</dbReference>
<name>A0A9P7VPL1_9AGAR</name>
<organism evidence="2 3">
    <name type="scientific">Guyanagaster necrorhizus</name>
    <dbReference type="NCBI Taxonomy" id="856835"/>
    <lineage>
        <taxon>Eukaryota</taxon>
        <taxon>Fungi</taxon>
        <taxon>Dikarya</taxon>
        <taxon>Basidiomycota</taxon>
        <taxon>Agaricomycotina</taxon>
        <taxon>Agaricomycetes</taxon>
        <taxon>Agaricomycetidae</taxon>
        <taxon>Agaricales</taxon>
        <taxon>Marasmiineae</taxon>
        <taxon>Physalacriaceae</taxon>
        <taxon>Guyanagaster</taxon>
    </lineage>
</organism>
<proteinExistence type="predicted"/>
<reference evidence="2" key="1">
    <citation type="submission" date="2020-11" db="EMBL/GenBank/DDBJ databases">
        <title>Adaptations for nitrogen fixation in a non-lichenized fungal sporocarp promotes dispersal by wood-feeding termites.</title>
        <authorList>
            <consortium name="DOE Joint Genome Institute"/>
            <person name="Koch R.A."/>
            <person name="Yoon G."/>
            <person name="Arayal U."/>
            <person name="Lail K."/>
            <person name="Amirebrahimi M."/>
            <person name="Labutti K."/>
            <person name="Lipzen A."/>
            <person name="Riley R."/>
            <person name="Barry K."/>
            <person name="Henrissat B."/>
            <person name="Grigoriev I.V."/>
            <person name="Herr J.R."/>
            <person name="Aime M.C."/>
        </authorList>
    </citation>
    <scope>NUCLEOTIDE SEQUENCE</scope>
    <source>
        <strain evidence="2">MCA 3950</strain>
    </source>
</reference>
<keyword evidence="1" id="KW-0472">Membrane</keyword>
<dbReference type="Proteomes" id="UP000812287">
    <property type="component" value="Unassembled WGS sequence"/>
</dbReference>
<evidence type="ECO:0000256" key="1">
    <source>
        <dbReference type="SAM" id="Phobius"/>
    </source>
</evidence>
<comment type="caution">
    <text evidence="2">The sequence shown here is derived from an EMBL/GenBank/DDBJ whole genome shotgun (WGS) entry which is preliminary data.</text>
</comment>
<keyword evidence="1" id="KW-0812">Transmembrane</keyword>
<evidence type="ECO:0000313" key="3">
    <source>
        <dbReference type="Proteomes" id="UP000812287"/>
    </source>
</evidence>
<accession>A0A9P7VPL1</accession>
<keyword evidence="3" id="KW-1185">Reference proteome</keyword>
<dbReference type="OrthoDB" id="529273at2759"/>
<sequence length="273" mass="30866">MSRTLLLPLGIQSEARRMFVVLLVYASLLTVSGIVYISFQKLSGIADYLRLSTSSDDTSFLSSAAWTPLSLSTCTFGMSAHYAPCVPRRLPKDTLYSEELLCPAFEICQPYFATEEHRERWKSMAAGIKERGMLQDNGWMVYIKDSRARISVSFKHSVAGYDRWTADACMGGLVSLEQLQPFNATEVLWNNNPTKIHPNAIIALSLDSYSFQCHLDRMTHILTQGAHLTLRSEVPYVIMGRRGNDFVQQLWERLGFDEEHVLHSATDDIMRTG</sequence>
<gene>
    <name evidence="2" type="ORF">BT62DRAFT_1007435</name>
</gene>
<feature type="transmembrane region" description="Helical" evidence="1">
    <location>
        <begin position="20"/>
        <end position="39"/>
    </location>
</feature>
<dbReference type="RefSeq" id="XP_043038563.1">
    <property type="nucleotide sequence ID" value="XM_043177340.1"/>
</dbReference>
<protein>
    <submittedName>
        <fullName evidence="2">Uncharacterized protein</fullName>
    </submittedName>
</protein>
<keyword evidence="1" id="KW-1133">Transmembrane helix</keyword>
<dbReference type="GeneID" id="66099627"/>
<evidence type="ECO:0000313" key="2">
    <source>
        <dbReference type="EMBL" id="KAG7445063.1"/>
    </source>
</evidence>
<dbReference type="AlphaFoldDB" id="A0A9P7VPL1"/>